<dbReference type="GO" id="GO:0032991">
    <property type="term" value="C:protein-containing complex"/>
    <property type="evidence" value="ECO:0007669"/>
    <property type="project" value="UniProtKB-ARBA"/>
</dbReference>
<keyword evidence="9" id="KW-1185">Reference proteome</keyword>
<organism evidence="8 9">
    <name type="scientific">Hermanssonia centrifuga</name>
    <dbReference type="NCBI Taxonomy" id="98765"/>
    <lineage>
        <taxon>Eukaryota</taxon>
        <taxon>Fungi</taxon>
        <taxon>Dikarya</taxon>
        <taxon>Basidiomycota</taxon>
        <taxon>Agaricomycotina</taxon>
        <taxon>Agaricomycetes</taxon>
        <taxon>Polyporales</taxon>
        <taxon>Meruliaceae</taxon>
        <taxon>Hermanssonia</taxon>
    </lineage>
</organism>
<feature type="domain" description="BUB1 N-terminal" evidence="7">
    <location>
        <begin position="20"/>
        <end position="180"/>
    </location>
</feature>
<dbReference type="Gene3D" id="1.25.40.430">
    <property type="match status" value="1"/>
</dbReference>
<dbReference type="InterPro" id="IPR011009">
    <property type="entry name" value="Kinase-like_dom_sf"/>
</dbReference>
<dbReference type="PROSITE" id="PS00108">
    <property type="entry name" value="PROTEIN_KINASE_ST"/>
    <property type="match status" value="1"/>
</dbReference>
<dbReference type="GO" id="GO:0004672">
    <property type="term" value="F:protein kinase activity"/>
    <property type="evidence" value="ECO:0007669"/>
    <property type="project" value="InterPro"/>
</dbReference>
<evidence type="ECO:0000256" key="1">
    <source>
        <dbReference type="ARBA" id="ARBA00004629"/>
    </source>
</evidence>
<dbReference type="InterPro" id="IPR015661">
    <property type="entry name" value="Bub1/Mad3"/>
</dbReference>
<feature type="region of interest" description="Disordered" evidence="5">
    <location>
        <begin position="375"/>
        <end position="403"/>
    </location>
</feature>
<feature type="region of interest" description="Disordered" evidence="5">
    <location>
        <begin position="422"/>
        <end position="581"/>
    </location>
</feature>
<proteinExistence type="predicted"/>
<feature type="compositionally biased region" description="Acidic residues" evidence="5">
    <location>
        <begin position="561"/>
        <end position="578"/>
    </location>
</feature>
<keyword evidence="2" id="KW-0158">Chromosome</keyword>
<dbReference type="Gene3D" id="1.10.510.10">
    <property type="entry name" value="Transferase(Phosphotransferase) domain 1"/>
    <property type="match status" value="1"/>
</dbReference>
<dbReference type="InterPro" id="IPR013212">
    <property type="entry name" value="Mad3/Bub1_I"/>
</dbReference>
<gene>
    <name evidence="8" type="ORF">EW026_g3217</name>
</gene>
<dbReference type="EMBL" id="SGPJ01000093">
    <property type="protein sequence ID" value="THG99060.1"/>
    <property type="molecule type" value="Genomic_DNA"/>
</dbReference>
<dbReference type="PANTHER" id="PTHR14030">
    <property type="entry name" value="MITOTIC CHECKPOINT SERINE/THREONINE-PROTEIN KINASE BUB1"/>
    <property type="match status" value="1"/>
</dbReference>
<feature type="compositionally biased region" description="Polar residues" evidence="5">
    <location>
        <begin position="379"/>
        <end position="397"/>
    </location>
</feature>
<evidence type="ECO:0000256" key="2">
    <source>
        <dbReference type="ARBA" id="ARBA00022454"/>
    </source>
</evidence>
<name>A0A4S4KLX6_9APHY</name>
<dbReference type="PROSITE" id="PS51489">
    <property type="entry name" value="BUB1_N"/>
    <property type="match status" value="1"/>
</dbReference>
<dbReference type="InterPro" id="IPR012572">
    <property type="entry name" value="Mad3/Bub1_II"/>
</dbReference>
<evidence type="ECO:0000313" key="9">
    <source>
        <dbReference type="Proteomes" id="UP000309038"/>
    </source>
</evidence>
<reference evidence="8 9" key="1">
    <citation type="submission" date="2019-02" db="EMBL/GenBank/DDBJ databases">
        <title>Genome sequencing of the rare red list fungi Phlebia centrifuga.</title>
        <authorList>
            <person name="Buettner E."/>
            <person name="Kellner H."/>
        </authorList>
    </citation>
    <scope>NUCLEOTIDE SEQUENCE [LARGE SCALE GENOMIC DNA]</scope>
    <source>
        <strain evidence="8 9">DSM 108282</strain>
    </source>
</reference>
<dbReference type="SMART" id="SM00220">
    <property type="entry name" value="S_TKc"/>
    <property type="match status" value="1"/>
</dbReference>
<dbReference type="AlphaFoldDB" id="A0A4S4KLX6"/>
<evidence type="ECO:0000256" key="3">
    <source>
        <dbReference type="ARBA" id="ARBA00022838"/>
    </source>
</evidence>
<dbReference type="Pfam" id="PF08171">
    <property type="entry name" value="Mad3_BUB1_II"/>
    <property type="match status" value="1"/>
</dbReference>
<feature type="compositionally biased region" description="Polar residues" evidence="5">
    <location>
        <begin position="190"/>
        <end position="211"/>
    </location>
</feature>
<evidence type="ECO:0000256" key="5">
    <source>
        <dbReference type="SAM" id="MobiDB-lite"/>
    </source>
</evidence>
<dbReference type="Proteomes" id="UP000309038">
    <property type="component" value="Unassembled WGS sequence"/>
</dbReference>
<dbReference type="GO" id="GO:0007094">
    <property type="term" value="P:mitotic spindle assembly checkpoint signaling"/>
    <property type="evidence" value="ECO:0007669"/>
    <property type="project" value="InterPro"/>
</dbReference>
<evidence type="ECO:0000259" key="6">
    <source>
        <dbReference type="PROSITE" id="PS50011"/>
    </source>
</evidence>
<dbReference type="SUPFAM" id="SSF56112">
    <property type="entry name" value="Protein kinase-like (PK-like)"/>
    <property type="match status" value="1"/>
</dbReference>
<feature type="region of interest" description="Disordered" evidence="5">
    <location>
        <begin position="154"/>
        <end position="221"/>
    </location>
</feature>
<comment type="caution">
    <text evidence="8">The sequence shown here is derived from an EMBL/GenBank/DDBJ whole genome shotgun (WGS) entry which is preliminary data.</text>
</comment>
<evidence type="ECO:0000259" key="7">
    <source>
        <dbReference type="PROSITE" id="PS51489"/>
    </source>
</evidence>
<dbReference type="PANTHER" id="PTHR14030:SF4">
    <property type="entry name" value="BUB1 KINASE, ISOFORM A-RELATED"/>
    <property type="match status" value="1"/>
</dbReference>
<comment type="subcellular location">
    <subcellularLocation>
        <location evidence="1">Chromosome</location>
        <location evidence="1">Centromere</location>
        <location evidence="1">Kinetochore</location>
    </subcellularLocation>
</comment>
<keyword evidence="4" id="KW-0137">Centromere</keyword>
<dbReference type="GO" id="GO:0005524">
    <property type="term" value="F:ATP binding"/>
    <property type="evidence" value="ECO:0007669"/>
    <property type="project" value="InterPro"/>
</dbReference>
<evidence type="ECO:0000313" key="8">
    <source>
        <dbReference type="EMBL" id="THG99060.1"/>
    </source>
</evidence>
<dbReference type="SMART" id="SM00777">
    <property type="entry name" value="Mad3_BUB1_I"/>
    <property type="match status" value="1"/>
</dbReference>
<dbReference type="Pfam" id="PF08311">
    <property type="entry name" value="Mad3_BUB1_I"/>
    <property type="match status" value="1"/>
</dbReference>
<dbReference type="GO" id="GO:0005634">
    <property type="term" value="C:nucleus"/>
    <property type="evidence" value="ECO:0007669"/>
    <property type="project" value="TreeGrafter"/>
</dbReference>
<dbReference type="GO" id="GO:0000776">
    <property type="term" value="C:kinetochore"/>
    <property type="evidence" value="ECO:0007669"/>
    <property type="project" value="UniProtKB-KW"/>
</dbReference>
<accession>A0A4S4KLX6</accession>
<dbReference type="InterPro" id="IPR000719">
    <property type="entry name" value="Prot_kinase_dom"/>
</dbReference>
<dbReference type="Pfam" id="PF00069">
    <property type="entry name" value="Pkinase"/>
    <property type="match status" value="1"/>
</dbReference>
<dbReference type="PROSITE" id="PS50011">
    <property type="entry name" value="PROTEIN_KINASE_DOM"/>
    <property type="match status" value="1"/>
</dbReference>
<dbReference type="GO" id="GO:0051754">
    <property type="term" value="P:meiotic sister chromatid cohesion, centromeric"/>
    <property type="evidence" value="ECO:0007669"/>
    <property type="project" value="TreeGrafter"/>
</dbReference>
<evidence type="ECO:0000256" key="4">
    <source>
        <dbReference type="ARBA" id="ARBA00023328"/>
    </source>
</evidence>
<sequence length="1098" mass="122103">MAETSTATLDKKRDKYRAQLDAALKDDEDPLAAYGQFIKWTIDHYPGDLIAQSGLLELLEEATRQFKSDPQYKGDLRYLKLWSLYASYVETPTTIYKFLLANDIGTVYAQLYEEYASALEKGGRRADAEKIFLNGIKRRARPIERLKKNYAEFQSRASNPLPRTRPNTLSWKDVSPAVHALRKDPLKNYSKPTKSTSPPAEASGSNTLKAPSSSSSSMSHLKVNPKTLHDRYAPMLAPAAPGKRPEKLCFNLSLLFTEDGTEYSAQEVRARSMGLLGKKWAPPPPSELIRNVRVSFNDDGSKDSRNITRRGLNVGFSEPTVTLATKEALADVFGMYNSPEKFQIFQDDEPDAALKPSSHTPDPSRRALSAKEPLASFAPSKSNENAAVPSLKSSTSVPKRVPEERKVLSRVFTPASDKALFKQDVFSDDQHGDSGAKPRPFTDPQPPAPVFKVFSRPPVQAESAPPPPLRLEQGAAFTPFVDEGLSSSKNENVVPPSRPILGDRTPLQSFSTPSTSTDEDLPVSEQLRHEPEVDEEYYDTSTDQSSDIDDQPVMASHVPLPEDEGIYEENSMYDDDDSESHQVPLRGRFGQFNVMTPITERTLEWTSTRDIGMPDDGHPTGKAFLDQDALESAEQLAAELREPETDDEDAVFQVEERTGTLSLSDVLAAASSFNPPNPCNPFEGSIISKLLSFIPSDTAFHDLRNQESNQLDVLQKFAKKKVRRASGSSSRGAQDDEALQIELSGRPYSVLDKLGEGGFGAVFEAIDVGALLQKRKGRAGNDDDDELEDEDEDDIPKVALKIVKPRGLWEFHVLRRIHATFPPHLKRSIITPETLYAYRDESFLVLELCKQGTLLDIVNRAPQAGITQQGACLDELLVMFFAIELMRLLEGMHNAGFIHGDVKIDNCLLRLEDVPGPASAWSSVYQPSGEGGWSFKGIKMIDFGRTIETRLFPVGQRFVGDWPTDARDCLEMREGKAWTYQTDYFGLAGIIYCMLYGKYIEASSVTEVSTSGDSPTRYKLATPFKRYWQGDLWMRLFDVLLNPTLVRADGQIPLTVELEALRVEMETWLQANCNRASNSLKGLLKKISLSLLGGKDGR</sequence>
<keyword evidence="3" id="KW-0995">Kinetochore</keyword>
<feature type="domain" description="Protein kinase" evidence="6">
    <location>
        <begin position="748"/>
        <end position="1098"/>
    </location>
</feature>
<dbReference type="Gene3D" id="6.10.20.170">
    <property type="match status" value="1"/>
</dbReference>
<protein>
    <submittedName>
        <fullName evidence="8">Uncharacterized protein</fullName>
    </submittedName>
</protein>
<feature type="compositionally biased region" description="Polar residues" evidence="5">
    <location>
        <begin position="506"/>
        <end position="516"/>
    </location>
</feature>
<dbReference type="InterPro" id="IPR008271">
    <property type="entry name" value="Ser/Thr_kinase_AS"/>
</dbReference>